<gene>
    <name evidence="1" type="ORF">PBV87_16945</name>
</gene>
<dbReference type="RefSeq" id="WP_271013054.1">
    <property type="nucleotide sequence ID" value="NZ_JAQIFT010000061.1"/>
</dbReference>
<evidence type="ECO:0000313" key="1">
    <source>
        <dbReference type="EMBL" id="MDA3733166.1"/>
    </source>
</evidence>
<protein>
    <submittedName>
        <fullName evidence="1">Uncharacterized protein</fullName>
    </submittedName>
</protein>
<name>A0AA42DQL3_9FIRM</name>
<dbReference type="Proteomes" id="UP001169242">
    <property type="component" value="Unassembled WGS sequence"/>
</dbReference>
<organism evidence="1 2">
    <name type="scientific">Holtiella tumoricola</name>
    <dbReference type="NCBI Taxonomy" id="3018743"/>
    <lineage>
        <taxon>Bacteria</taxon>
        <taxon>Bacillati</taxon>
        <taxon>Bacillota</taxon>
        <taxon>Clostridia</taxon>
        <taxon>Lachnospirales</taxon>
        <taxon>Cellulosilyticaceae</taxon>
        <taxon>Holtiella</taxon>
    </lineage>
</organism>
<keyword evidence="2" id="KW-1185">Reference proteome</keyword>
<proteinExistence type="predicted"/>
<comment type="caution">
    <text evidence="1">The sequence shown here is derived from an EMBL/GenBank/DDBJ whole genome shotgun (WGS) entry which is preliminary data.</text>
</comment>
<evidence type="ECO:0000313" key="2">
    <source>
        <dbReference type="Proteomes" id="UP001169242"/>
    </source>
</evidence>
<dbReference type="AlphaFoldDB" id="A0AA42DQL3"/>
<accession>A0AA42DQL3</accession>
<reference evidence="1" key="1">
    <citation type="journal article" date="2023" name="Int. J. Syst. Evol. Microbiol.">
        <title>&lt;i&gt;Holtiella tumoricola&lt;/i&gt; gen. nov. sp. nov., isolated from a human clinical sample.</title>
        <authorList>
            <person name="Allen-Vercoe E."/>
            <person name="Daigneault M.C."/>
            <person name="Vancuren S.J."/>
            <person name="Cochrane K."/>
            <person name="O'Neal L.L."/>
            <person name="Sankaranarayanan K."/>
            <person name="Lawson P.A."/>
        </authorList>
    </citation>
    <scope>NUCLEOTIDE SEQUENCE</scope>
    <source>
        <strain evidence="1">CC70A</strain>
    </source>
</reference>
<sequence>MRIYNLNKSVNNNVIKLSAYIESKYIEEKELWFSTELRYENNICTDQYDAFLVGLLYPAMKYGEDIYIEGKVSKKLLHNINHYVIPLIKSFSSSCKQIKVTANELTNHNYRGDGVGTGFSGGVDSFCTIYDHYELENDPDYKINSFLFLNVGAHGRDNQIKVKEKFRLRYEYLKNFPEELGLDFIPIDSNLFVFHPWGHQLTCTLTLVSGILFMQKYYNKYYCASLGWSYLEILEYYASDLDKDIAMFDPILLPLLSTESLELVADGTQYNRAQKTIHILNYEPVHRYLNVCVSGDDTHENCSVCSKCSRTLMALNSVNRLNEFKDLFDIKKYKNEIEKKYIYKQVYLQKKDAFAKSNVELAKSNNIKLPSRFRCFLMLIPSIVINRIKIALSKILPSNIKNIIKKLLK</sequence>
<dbReference type="EMBL" id="JAQIFT010000061">
    <property type="protein sequence ID" value="MDA3733166.1"/>
    <property type="molecule type" value="Genomic_DNA"/>
</dbReference>